<comment type="caution">
    <text evidence="1">The sequence shown here is derived from an EMBL/GenBank/DDBJ whole genome shotgun (WGS) entry which is preliminary data.</text>
</comment>
<sequence>MPSVRVLQMEAPLSGMFFPVAAAKGRECFFLQLPVTEIPLPGIVDRAVLLIDPGFEAGIRDQVFRRSRQ</sequence>
<protein>
    <submittedName>
        <fullName evidence="1">Uncharacterized protein</fullName>
    </submittedName>
</protein>
<accession>A0A645HD59</accession>
<organism evidence="1">
    <name type="scientific">bioreactor metagenome</name>
    <dbReference type="NCBI Taxonomy" id="1076179"/>
    <lineage>
        <taxon>unclassified sequences</taxon>
        <taxon>metagenomes</taxon>
        <taxon>ecological metagenomes</taxon>
    </lineage>
</organism>
<reference evidence="1" key="1">
    <citation type="submission" date="2019-08" db="EMBL/GenBank/DDBJ databases">
        <authorList>
            <person name="Kucharzyk K."/>
            <person name="Murdoch R.W."/>
            <person name="Higgins S."/>
            <person name="Loffler F."/>
        </authorList>
    </citation>
    <scope>NUCLEOTIDE SEQUENCE</scope>
</reference>
<dbReference type="EMBL" id="VSSQ01086864">
    <property type="protein sequence ID" value="MPN34034.1"/>
    <property type="molecule type" value="Genomic_DNA"/>
</dbReference>
<evidence type="ECO:0000313" key="1">
    <source>
        <dbReference type="EMBL" id="MPN34034.1"/>
    </source>
</evidence>
<name>A0A645HD59_9ZZZZ</name>
<gene>
    <name evidence="1" type="ORF">SDC9_181526</name>
</gene>
<proteinExistence type="predicted"/>
<dbReference type="AlphaFoldDB" id="A0A645HD59"/>